<dbReference type="PANTHER" id="PTHR11361:SF34">
    <property type="entry name" value="DNA MISMATCH REPAIR PROTEIN MSH1, MITOCHONDRIAL"/>
    <property type="match status" value="1"/>
</dbReference>
<dbReference type="Pfam" id="PF05190">
    <property type="entry name" value="MutS_IV"/>
    <property type="match status" value="1"/>
</dbReference>
<dbReference type="InterPro" id="IPR036678">
    <property type="entry name" value="MutS_con_dom_sf"/>
</dbReference>
<dbReference type="Pfam" id="PF01624">
    <property type="entry name" value="MutS_I"/>
    <property type="match status" value="1"/>
</dbReference>
<proteinExistence type="inferred from homology"/>
<dbReference type="Gene3D" id="1.10.1420.10">
    <property type="match status" value="2"/>
</dbReference>
<feature type="binding site" evidence="9">
    <location>
        <begin position="776"/>
        <end position="783"/>
    </location>
    <ligand>
        <name>ATP</name>
        <dbReference type="ChEBI" id="CHEBI:30616"/>
    </ligand>
</feature>
<dbReference type="GO" id="GO:0140664">
    <property type="term" value="F:ATP-dependent DNA damage sensor activity"/>
    <property type="evidence" value="ECO:0007669"/>
    <property type="project" value="InterPro"/>
</dbReference>
<dbReference type="InterPro" id="IPR005748">
    <property type="entry name" value="DNA_mismatch_repair_MutS"/>
</dbReference>
<dbReference type="SUPFAM" id="SSF55271">
    <property type="entry name" value="DNA repair protein MutS, domain I"/>
    <property type="match status" value="1"/>
</dbReference>
<dbReference type="CDD" id="cd03284">
    <property type="entry name" value="ABC_MutS1"/>
    <property type="match status" value="1"/>
</dbReference>
<evidence type="ECO:0000313" key="13">
    <source>
        <dbReference type="Proteomes" id="UP000183107"/>
    </source>
</evidence>
<reference evidence="13" key="1">
    <citation type="submission" date="2016-10" db="EMBL/GenBank/DDBJ databases">
        <authorList>
            <person name="Varghese N."/>
        </authorList>
    </citation>
    <scope>NUCLEOTIDE SEQUENCE [LARGE SCALE GENOMIC DNA]</scope>
    <source>
        <strain evidence="13">Nsp8</strain>
    </source>
</reference>
<comment type="function">
    <text evidence="8 9">This protein is involved in the repair of mismatches in DNA. It is possible that it carries out the mismatch recognition step. This protein has a weak ATPase activity.</text>
</comment>
<dbReference type="InterPro" id="IPR007695">
    <property type="entry name" value="DNA_mismatch_repair_MutS-lik_N"/>
</dbReference>
<dbReference type="PANTHER" id="PTHR11361">
    <property type="entry name" value="DNA MISMATCH REPAIR PROTEIN MUTS FAMILY MEMBER"/>
    <property type="match status" value="1"/>
</dbReference>
<dbReference type="SUPFAM" id="SSF48334">
    <property type="entry name" value="DNA repair protein MutS, domain III"/>
    <property type="match status" value="1"/>
</dbReference>
<name>A0A1I5A4V0_9PROT</name>
<keyword evidence="13" id="KW-1185">Reference proteome</keyword>
<dbReference type="Pfam" id="PF00488">
    <property type="entry name" value="MutS_V"/>
    <property type="match status" value="1"/>
</dbReference>
<keyword evidence="6 9" id="KW-0238">DNA-binding</keyword>
<dbReference type="Gene3D" id="6.10.140.430">
    <property type="match status" value="1"/>
</dbReference>
<keyword evidence="4 9" id="KW-0227">DNA damage</keyword>
<dbReference type="FunFam" id="3.40.50.300:FF:000870">
    <property type="entry name" value="MutS protein homolog 4"/>
    <property type="match status" value="1"/>
</dbReference>
<dbReference type="InterPro" id="IPR045076">
    <property type="entry name" value="MutS"/>
</dbReference>
<evidence type="ECO:0000256" key="2">
    <source>
        <dbReference type="ARBA" id="ARBA00021982"/>
    </source>
</evidence>
<dbReference type="PROSITE" id="PS00486">
    <property type="entry name" value="DNA_MISMATCH_REPAIR_2"/>
    <property type="match status" value="1"/>
</dbReference>
<dbReference type="Gene3D" id="3.40.50.300">
    <property type="entry name" value="P-loop containing nucleotide triphosphate hydrolases"/>
    <property type="match status" value="1"/>
</dbReference>
<evidence type="ECO:0000256" key="1">
    <source>
        <dbReference type="ARBA" id="ARBA00006271"/>
    </source>
</evidence>
<evidence type="ECO:0000256" key="5">
    <source>
        <dbReference type="ARBA" id="ARBA00022840"/>
    </source>
</evidence>
<evidence type="ECO:0000256" key="7">
    <source>
        <dbReference type="ARBA" id="ARBA00023204"/>
    </source>
</evidence>
<dbReference type="InterPro" id="IPR007861">
    <property type="entry name" value="DNA_mismatch_repair_MutS_clamp"/>
</dbReference>
<accession>A0A1I5A4V0</accession>
<dbReference type="SMART" id="SM00533">
    <property type="entry name" value="MUTSd"/>
    <property type="match status" value="1"/>
</dbReference>
<dbReference type="InterPro" id="IPR027417">
    <property type="entry name" value="P-loop_NTPase"/>
</dbReference>
<dbReference type="FunFam" id="3.40.1170.10:FF:000001">
    <property type="entry name" value="DNA mismatch repair protein MutS"/>
    <property type="match status" value="1"/>
</dbReference>
<evidence type="ECO:0000259" key="11">
    <source>
        <dbReference type="PROSITE" id="PS00486"/>
    </source>
</evidence>
<evidence type="ECO:0000313" key="12">
    <source>
        <dbReference type="EMBL" id="SFN57442.1"/>
    </source>
</evidence>
<dbReference type="InterPro" id="IPR016151">
    <property type="entry name" value="DNA_mismatch_repair_MutS_N"/>
</dbReference>
<evidence type="ECO:0000256" key="3">
    <source>
        <dbReference type="ARBA" id="ARBA00022741"/>
    </source>
</evidence>
<feature type="domain" description="DNA mismatch repair proteins mutS family" evidence="11">
    <location>
        <begin position="850"/>
        <end position="866"/>
    </location>
</feature>
<dbReference type="SMART" id="SM00534">
    <property type="entry name" value="MUTSac"/>
    <property type="match status" value="1"/>
</dbReference>
<dbReference type="EMBL" id="FOVJ01000002">
    <property type="protein sequence ID" value="SFN57442.1"/>
    <property type="molecule type" value="Genomic_DNA"/>
</dbReference>
<organism evidence="12 13">
    <name type="scientific">Nitrosospira briensis</name>
    <dbReference type="NCBI Taxonomy" id="35799"/>
    <lineage>
        <taxon>Bacteria</taxon>
        <taxon>Pseudomonadati</taxon>
        <taxon>Pseudomonadota</taxon>
        <taxon>Betaproteobacteria</taxon>
        <taxon>Nitrosomonadales</taxon>
        <taxon>Nitrosomonadaceae</taxon>
        <taxon>Nitrosospira</taxon>
    </lineage>
</organism>
<dbReference type="STRING" id="1266925.GCA_000619905_01009"/>
<dbReference type="InterPro" id="IPR007696">
    <property type="entry name" value="DNA_mismatch_repair_MutS_core"/>
</dbReference>
<dbReference type="NCBIfam" id="NF003810">
    <property type="entry name" value="PRK05399.1"/>
    <property type="match status" value="1"/>
</dbReference>
<dbReference type="InterPro" id="IPR007860">
    <property type="entry name" value="DNA_mmatch_repair_MutS_con_dom"/>
</dbReference>
<dbReference type="GO" id="GO:0005524">
    <property type="term" value="F:ATP binding"/>
    <property type="evidence" value="ECO:0007669"/>
    <property type="project" value="UniProtKB-UniRule"/>
</dbReference>
<evidence type="ECO:0000256" key="4">
    <source>
        <dbReference type="ARBA" id="ARBA00022763"/>
    </source>
</evidence>
<evidence type="ECO:0000256" key="10">
    <source>
        <dbReference type="RuleBase" id="RU003756"/>
    </source>
</evidence>
<protein>
    <recommendedName>
        <fullName evidence="2 9">DNA mismatch repair protein MutS</fullName>
    </recommendedName>
</protein>
<dbReference type="GO" id="GO:0005829">
    <property type="term" value="C:cytosol"/>
    <property type="evidence" value="ECO:0007669"/>
    <property type="project" value="TreeGrafter"/>
</dbReference>
<keyword evidence="3 9" id="KW-0547">Nucleotide-binding</keyword>
<dbReference type="NCBIfam" id="TIGR01070">
    <property type="entry name" value="mutS1"/>
    <property type="match status" value="1"/>
</dbReference>
<dbReference type="SUPFAM" id="SSF52540">
    <property type="entry name" value="P-loop containing nucleoside triphosphate hydrolases"/>
    <property type="match status" value="1"/>
</dbReference>
<evidence type="ECO:0000256" key="6">
    <source>
        <dbReference type="ARBA" id="ARBA00023125"/>
    </source>
</evidence>
<dbReference type="Pfam" id="PF05192">
    <property type="entry name" value="MutS_III"/>
    <property type="match status" value="1"/>
</dbReference>
<dbReference type="PIRSF" id="PIRSF037677">
    <property type="entry name" value="DNA_mis_repair_Msh6"/>
    <property type="match status" value="1"/>
</dbReference>
<dbReference type="Pfam" id="PF05188">
    <property type="entry name" value="MutS_II"/>
    <property type="match status" value="1"/>
</dbReference>
<dbReference type="Gene3D" id="3.40.1170.10">
    <property type="entry name" value="DNA repair protein MutS, domain I"/>
    <property type="match status" value="1"/>
</dbReference>
<gene>
    <name evidence="9" type="primary">mutS</name>
    <name evidence="12" type="ORF">SAMN05216386_1207</name>
</gene>
<dbReference type="GO" id="GO:0003684">
    <property type="term" value="F:damaged DNA binding"/>
    <property type="evidence" value="ECO:0007669"/>
    <property type="project" value="UniProtKB-UniRule"/>
</dbReference>
<dbReference type="InterPro" id="IPR017261">
    <property type="entry name" value="DNA_mismatch_repair_MutS/MSH"/>
</dbReference>
<evidence type="ECO:0000256" key="8">
    <source>
        <dbReference type="ARBA" id="ARBA00024647"/>
    </source>
</evidence>
<dbReference type="GO" id="GO:0006298">
    <property type="term" value="P:mismatch repair"/>
    <property type="evidence" value="ECO:0007669"/>
    <property type="project" value="UniProtKB-UniRule"/>
</dbReference>
<dbReference type="Proteomes" id="UP000183107">
    <property type="component" value="Unassembled WGS sequence"/>
</dbReference>
<dbReference type="Gene3D" id="3.30.420.110">
    <property type="entry name" value="MutS, connector domain"/>
    <property type="match status" value="1"/>
</dbReference>
<dbReference type="GO" id="GO:0030983">
    <property type="term" value="F:mismatched DNA binding"/>
    <property type="evidence" value="ECO:0007669"/>
    <property type="project" value="InterPro"/>
</dbReference>
<dbReference type="InterPro" id="IPR000432">
    <property type="entry name" value="DNA_mismatch_repair_MutS_C"/>
</dbReference>
<dbReference type="InterPro" id="IPR036187">
    <property type="entry name" value="DNA_mismatch_repair_MutS_sf"/>
</dbReference>
<dbReference type="AlphaFoldDB" id="A0A1I5A4V0"/>
<comment type="similarity">
    <text evidence="1 9 10">Belongs to the DNA mismatch repair MutS family.</text>
</comment>
<sequence length="1020" mass="112231">MQFLRHMAALQLLGMGHLEALHAGPCEAGIGQRRGCRERAPKFVCGACLPLRGRTFLRKALLRPARWRPKALHEGPREAGIGQRRGCREQAPKFFCGALHPAAGSHLPPEGTAPPCAVAPFRVGAPCPAPQKTHTPPRPTTEVEELTKHTPMMQQYLRIKAQHPGMLMFYRMGDFYELFFEDAEKAARLLDITLTRRGTSAGEPIRMAGVPYHSAEQYLSKLVRLGESVVICEQTGDPATAKGPVEREVTRIITPGTLTDAALLEEKRESVLLAVFVHESTLGLAWLNLAAGQFNVMETSLPNLAAELERLKPAEILLPDSLDSAALNNMVAQRKLCLKRLPAWQFDAEAAVSNLSRQFGTHDLSGFGCDGLYSSLGAASALLDYARLTQGTGIAHVKVLRVEREGSYLRMDAATRRNLEISETILGDTSPTLLSLLDSCSTNMGSRLLRHWLHHPLRNTALVQDRLEGVSYLIGDAGTGPYLSVRDCLKRVVDIERITTRIALKTARPRDLSGLRDSLKRLPQAIQAITAAAAAAAIATPDGYTSRLIVALTQSMTPDAALVALLEESLREEPEAALRTGGVIADGYDADLDELRAIQNNCGEFLLQLEAREKARTGIANLKVEYNRLHGFYIEVTHTHSEKIPEDYRRRQTLKNAERYITPELKAFEEKALSAQDRALAREKWLYDELLDMLLPYIGHLQEIAQSVAELDVLATFAERALALDYVMPAFSDEATIDIEAGRHPVVEKQVENFMANDLRLGGNSSARRQMLIITGPNMGGKSTYMRQAALIALLAHCGSFVPAKSARFGPLDQIFTRIGASDDLAGGRSTFMMEMTEAANILHNATPQSLVLMDEVGRGTSTFDGLALAFAISRYLLEKNRSYTLFATHYFELTRLAEEFAQAANVHLRAVEHRHHIVFLHAVNDGPASQSYGLQVAALAGVPEPVIKTARKYLVKLEQETAGARSQRDLFSDPLPTVDASPPEEHPVLVSLRAIVPDELSPRQALEELYALKKAAEKE</sequence>
<keyword evidence="7 9" id="KW-0234">DNA repair</keyword>
<dbReference type="SUPFAM" id="SSF53150">
    <property type="entry name" value="DNA repair protein MutS, domain II"/>
    <property type="match status" value="1"/>
</dbReference>
<dbReference type="HAMAP" id="MF_00096">
    <property type="entry name" value="MutS"/>
    <property type="match status" value="1"/>
</dbReference>
<keyword evidence="5 9" id="KW-0067">ATP-binding</keyword>
<evidence type="ECO:0000256" key="9">
    <source>
        <dbReference type="HAMAP-Rule" id="MF_00096"/>
    </source>
</evidence>